<dbReference type="Proteomes" id="UP000199475">
    <property type="component" value="Unassembled WGS sequence"/>
</dbReference>
<comment type="subcellular location">
    <subcellularLocation>
        <location evidence="2">Cell membrane</location>
    </subcellularLocation>
</comment>
<dbReference type="Gene3D" id="6.10.340.10">
    <property type="match status" value="1"/>
</dbReference>
<dbReference type="PROSITE" id="PS50109">
    <property type="entry name" value="HIS_KIN"/>
    <property type="match status" value="1"/>
</dbReference>
<evidence type="ECO:0000256" key="7">
    <source>
        <dbReference type="ARBA" id="ARBA00022777"/>
    </source>
</evidence>
<dbReference type="InterPro" id="IPR003661">
    <property type="entry name" value="HisK_dim/P_dom"/>
</dbReference>
<feature type="domain" description="HAMP" evidence="13">
    <location>
        <begin position="93"/>
        <end position="146"/>
    </location>
</feature>
<evidence type="ECO:0000256" key="4">
    <source>
        <dbReference type="ARBA" id="ARBA00022553"/>
    </source>
</evidence>
<dbReference type="Pfam" id="PF00512">
    <property type="entry name" value="HisKA"/>
    <property type="match status" value="1"/>
</dbReference>
<feature type="transmembrane region" description="Helical" evidence="11">
    <location>
        <begin position="68"/>
        <end position="90"/>
    </location>
</feature>
<evidence type="ECO:0000313" key="14">
    <source>
        <dbReference type="EMBL" id="SDL12413.1"/>
    </source>
</evidence>
<dbReference type="CDD" id="cd00082">
    <property type="entry name" value="HisKA"/>
    <property type="match status" value="1"/>
</dbReference>
<keyword evidence="9" id="KW-0902">Two-component regulatory system</keyword>
<reference evidence="14 15" key="1">
    <citation type="submission" date="2016-10" db="EMBL/GenBank/DDBJ databases">
        <authorList>
            <person name="de Groot N.N."/>
        </authorList>
    </citation>
    <scope>NUCLEOTIDE SEQUENCE [LARGE SCALE GENOMIC DNA]</scope>
    <source>
        <strain evidence="14 15">CGMCC 1.9159</strain>
    </source>
</reference>
<dbReference type="FunFam" id="3.30.565.10:FF:000006">
    <property type="entry name" value="Sensor histidine kinase WalK"/>
    <property type="match status" value="1"/>
</dbReference>
<dbReference type="Pfam" id="PF02518">
    <property type="entry name" value="HATPase_c"/>
    <property type="match status" value="1"/>
</dbReference>
<evidence type="ECO:0000313" key="15">
    <source>
        <dbReference type="Proteomes" id="UP000199475"/>
    </source>
</evidence>
<keyword evidence="7 14" id="KW-0418">Kinase</keyword>
<evidence type="ECO:0000256" key="11">
    <source>
        <dbReference type="SAM" id="Phobius"/>
    </source>
</evidence>
<dbReference type="PRINTS" id="PR00344">
    <property type="entry name" value="BCTRLSENSOR"/>
</dbReference>
<dbReference type="GO" id="GO:0005886">
    <property type="term" value="C:plasma membrane"/>
    <property type="evidence" value="ECO:0007669"/>
    <property type="project" value="UniProtKB-SubCell"/>
</dbReference>
<dbReference type="PANTHER" id="PTHR45436:SF5">
    <property type="entry name" value="SENSOR HISTIDINE KINASE TRCS"/>
    <property type="match status" value="1"/>
</dbReference>
<keyword evidence="8 11" id="KW-1133">Transmembrane helix</keyword>
<dbReference type="InterPro" id="IPR036097">
    <property type="entry name" value="HisK_dim/P_sf"/>
</dbReference>
<dbReference type="GO" id="GO:0000155">
    <property type="term" value="F:phosphorelay sensor kinase activity"/>
    <property type="evidence" value="ECO:0007669"/>
    <property type="project" value="InterPro"/>
</dbReference>
<evidence type="ECO:0000256" key="10">
    <source>
        <dbReference type="ARBA" id="ARBA00023136"/>
    </source>
</evidence>
<dbReference type="SMART" id="SM00388">
    <property type="entry name" value="HisKA"/>
    <property type="match status" value="1"/>
</dbReference>
<evidence type="ECO:0000256" key="5">
    <source>
        <dbReference type="ARBA" id="ARBA00022679"/>
    </source>
</evidence>
<dbReference type="InterPro" id="IPR004358">
    <property type="entry name" value="Sig_transdc_His_kin-like_C"/>
</dbReference>
<dbReference type="PROSITE" id="PS50885">
    <property type="entry name" value="HAMP"/>
    <property type="match status" value="1"/>
</dbReference>
<dbReference type="EMBL" id="FNGP01000001">
    <property type="protein sequence ID" value="SDL12413.1"/>
    <property type="molecule type" value="Genomic_DNA"/>
</dbReference>
<dbReference type="Gene3D" id="1.10.287.130">
    <property type="match status" value="1"/>
</dbReference>
<accession>A0A1G9HIS5</accession>
<dbReference type="RefSeq" id="WP_093248323.1">
    <property type="nucleotide sequence ID" value="NZ_FNGP01000001.1"/>
</dbReference>
<evidence type="ECO:0000256" key="3">
    <source>
        <dbReference type="ARBA" id="ARBA00012438"/>
    </source>
</evidence>
<evidence type="ECO:0000256" key="2">
    <source>
        <dbReference type="ARBA" id="ARBA00004236"/>
    </source>
</evidence>
<keyword evidence="4" id="KW-0597">Phosphoprotein</keyword>
<evidence type="ECO:0000256" key="6">
    <source>
        <dbReference type="ARBA" id="ARBA00022692"/>
    </source>
</evidence>
<comment type="catalytic activity">
    <reaction evidence="1">
        <text>ATP + protein L-histidine = ADP + protein N-phospho-L-histidine.</text>
        <dbReference type="EC" id="2.7.13.3"/>
    </reaction>
</comment>
<name>A0A1G9HIS5_9ACTN</name>
<dbReference type="Pfam" id="PF00672">
    <property type="entry name" value="HAMP"/>
    <property type="match status" value="1"/>
</dbReference>
<feature type="transmembrane region" description="Helical" evidence="11">
    <location>
        <begin position="16"/>
        <end position="37"/>
    </location>
</feature>
<keyword evidence="5" id="KW-0808">Transferase</keyword>
<dbReference type="InterPro" id="IPR050428">
    <property type="entry name" value="TCS_sensor_his_kinase"/>
</dbReference>
<keyword evidence="15" id="KW-1185">Reference proteome</keyword>
<dbReference type="InterPro" id="IPR036890">
    <property type="entry name" value="HATPase_C_sf"/>
</dbReference>
<dbReference type="InterPro" id="IPR005467">
    <property type="entry name" value="His_kinase_dom"/>
</dbReference>
<protein>
    <recommendedName>
        <fullName evidence="3">histidine kinase</fullName>
        <ecNumber evidence="3">2.7.13.3</ecNumber>
    </recommendedName>
</protein>
<dbReference type="SUPFAM" id="SSF47384">
    <property type="entry name" value="Homodimeric domain of signal transducing histidine kinase"/>
    <property type="match status" value="1"/>
</dbReference>
<dbReference type="OrthoDB" id="9757990at2"/>
<evidence type="ECO:0000256" key="8">
    <source>
        <dbReference type="ARBA" id="ARBA00022989"/>
    </source>
</evidence>
<dbReference type="SUPFAM" id="SSF158472">
    <property type="entry name" value="HAMP domain-like"/>
    <property type="match status" value="1"/>
</dbReference>
<organism evidence="14 15">
    <name type="scientific">Tessaracoccus oleiagri</name>
    <dbReference type="NCBI Taxonomy" id="686624"/>
    <lineage>
        <taxon>Bacteria</taxon>
        <taxon>Bacillati</taxon>
        <taxon>Actinomycetota</taxon>
        <taxon>Actinomycetes</taxon>
        <taxon>Propionibacteriales</taxon>
        <taxon>Propionibacteriaceae</taxon>
        <taxon>Tessaracoccus</taxon>
    </lineage>
</organism>
<evidence type="ECO:0000259" key="12">
    <source>
        <dbReference type="PROSITE" id="PS50109"/>
    </source>
</evidence>
<sequence>MADGERPRLAWGTRTFLAFAVVVAASVLSAAVVALIVGPPLFHEHLLELGHTGGSAEMAHVEQAFLDAGVRSLGAGLVVALGLATLLAWWETRRLRRPLDELAAAARRVESGDYAARVPVGDGSPEFDALGEAFNGMARRLDATEESRRRLLSDVAHELRTPLSTLTAELEAIGDGLVPWDREGHELLAQQAARLQRIANDLNDVSRAEEGRFELDRHPVPVALLVEQAVATFRPRYAAKGVELSGEADGGTVVADAQRVGQILGNLIENALRHTPPGGQVRVAGQTLRGETRITVTDTGEGLTADQRDRVFDRFYRTDTSRARDAGGSGIGLTISRSLARAHGGSLTVTSPGPGTGATFTLTLPGTTLPTS</sequence>
<feature type="domain" description="Histidine kinase" evidence="12">
    <location>
        <begin position="154"/>
        <end position="368"/>
    </location>
</feature>
<dbReference type="Gene3D" id="3.30.565.10">
    <property type="entry name" value="Histidine kinase-like ATPase, C-terminal domain"/>
    <property type="match status" value="1"/>
</dbReference>
<dbReference type="SUPFAM" id="SSF55874">
    <property type="entry name" value="ATPase domain of HSP90 chaperone/DNA topoisomerase II/histidine kinase"/>
    <property type="match status" value="1"/>
</dbReference>
<dbReference type="PANTHER" id="PTHR45436">
    <property type="entry name" value="SENSOR HISTIDINE KINASE YKOH"/>
    <property type="match status" value="1"/>
</dbReference>
<keyword evidence="6 11" id="KW-0812">Transmembrane</keyword>
<dbReference type="AlphaFoldDB" id="A0A1G9HIS5"/>
<dbReference type="EC" id="2.7.13.3" evidence="3"/>
<dbReference type="CDD" id="cd00075">
    <property type="entry name" value="HATPase"/>
    <property type="match status" value="1"/>
</dbReference>
<evidence type="ECO:0000256" key="9">
    <source>
        <dbReference type="ARBA" id="ARBA00023012"/>
    </source>
</evidence>
<dbReference type="STRING" id="686624.SAMN04488242_0318"/>
<gene>
    <name evidence="14" type="ORF">SAMN04488242_0318</name>
</gene>
<evidence type="ECO:0000256" key="1">
    <source>
        <dbReference type="ARBA" id="ARBA00000085"/>
    </source>
</evidence>
<evidence type="ECO:0000259" key="13">
    <source>
        <dbReference type="PROSITE" id="PS50885"/>
    </source>
</evidence>
<proteinExistence type="predicted"/>
<keyword evidence="10 11" id="KW-0472">Membrane</keyword>
<dbReference type="SMART" id="SM00304">
    <property type="entry name" value="HAMP"/>
    <property type="match status" value="1"/>
</dbReference>
<dbReference type="SMART" id="SM00387">
    <property type="entry name" value="HATPase_c"/>
    <property type="match status" value="1"/>
</dbReference>
<dbReference type="CDD" id="cd06225">
    <property type="entry name" value="HAMP"/>
    <property type="match status" value="1"/>
</dbReference>
<dbReference type="InterPro" id="IPR003594">
    <property type="entry name" value="HATPase_dom"/>
</dbReference>
<dbReference type="InterPro" id="IPR003660">
    <property type="entry name" value="HAMP_dom"/>
</dbReference>